<organism evidence="16 17">
    <name type="scientific">Phenylobacterium parvum</name>
    <dbReference type="NCBI Taxonomy" id="2201350"/>
    <lineage>
        <taxon>Bacteria</taxon>
        <taxon>Pseudomonadati</taxon>
        <taxon>Pseudomonadota</taxon>
        <taxon>Alphaproteobacteria</taxon>
        <taxon>Caulobacterales</taxon>
        <taxon>Caulobacteraceae</taxon>
        <taxon>Phenylobacterium</taxon>
    </lineage>
</organism>
<keyword evidence="4" id="KW-0004">4Fe-4S</keyword>
<evidence type="ECO:0000256" key="5">
    <source>
        <dbReference type="ARBA" id="ARBA00022630"/>
    </source>
</evidence>
<comment type="cofactor">
    <cofactor evidence="14">
        <name>[4Fe-4S] cluster</name>
        <dbReference type="ChEBI" id="CHEBI:49883"/>
    </cofactor>
    <text evidence="14">Binds 1 [4Fe-4S] cluster.</text>
</comment>
<sequence length="557" mass="59668">MSETLEREAMEYDVVIVGAGPSGLAAAIRLKQMAEAAGAEISVAVLEKGSEVGAHILSGAVIDPSGIAELLPNWKELGVPLETAVTKDKFLMLGPAGELDVSWAPFPKWMLNHGNYIASLGNVCRWLAQYAEGLGVEIYPGMAASELVFNADGSVKGVVAGVFGIGKDGQPGPDYQPGIELHAKYTLIGEGVRGSLAKQLQARFDLNKGREPQKYGIGIKELWKVPDAAFQPGLTQHTFGWPLDNKTGGGSFMYHFGDNYVAIGFVVHLNYKNPYLSPFDEFQRFKTHPAIRQYLEGGERVAYGARAITEGGEQSLPQLYFPGGALLGCSAGMVNVPRIKGSHNAVKSGVLAAEAAFGAIQAGRGGDELVEYETAYKASSIAKELHAVRNFKPLWSKFGTLPGLLLGGVDATLAHLLGGFSFFGTLKHGKSDAESTGLAKDYQPIAYPKPDGVVSFDKLSSVFLASTNHDEAQPAHLKLTDASTPISVNLPKYAEPAQRYCPAGVYEVLTEDDGSNPRFQINFQNCVHCKTCDIKDPSQNITWTTPQGGDGPNYPNM</sequence>
<dbReference type="KEGG" id="phb:HYN04_08855"/>
<dbReference type="GO" id="GO:0046872">
    <property type="term" value="F:metal ion binding"/>
    <property type="evidence" value="ECO:0007669"/>
    <property type="project" value="UniProtKB-KW"/>
</dbReference>
<keyword evidence="12 14" id="KW-0830">Ubiquinone</keyword>
<protein>
    <recommendedName>
        <fullName evidence="14">Electron transfer flavoprotein-ubiquinone oxidoreductase</fullName>
        <shortName evidence="14">ETF-QO</shortName>
        <ecNumber evidence="14">1.5.5.1</ecNumber>
    </recommendedName>
</protein>
<evidence type="ECO:0000256" key="12">
    <source>
        <dbReference type="ARBA" id="ARBA00023075"/>
    </source>
</evidence>
<keyword evidence="9 14" id="KW-0560">Oxidoreductase</keyword>
<dbReference type="Gene3D" id="3.30.70.20">
    <property type="match status" value="1"/>
</dbReference>
<gene>
    <name evidence="16" type="ORF">HYN04_08855</name>
</gene>
<keyword evidence="5 14" id="KW-0285">Flavoprotein</keyword>
<dbReference type="GO" id="GO:0051539">
    <property type="term" value="F:4 iron, 4 sulfur cluster binding"/>
    <property type="evidence" value="ECO:0007669"/>
    <property type="project" value="UniProtKB-UniRule"/>
</dbReference>
<keyword evidence="10 14" id="KW-0408">Iron</keyword>
<dbReference type="SUPFAM" id="SSF54862">
    <property type="entry name" value="4Fe-4S ferredoxins"/>
    <property type="match status" value="1"/>
</dbReference>
<dbReference type="FunFam" id="3.30.70.20:FF:000012">
    <property type="entry name" value="Electron transfer flavoprotein-ubiquinone oxidoreductase, mitochondrial"/>
    <property type="match status" value="1"/>
</dbReference>
<evidence type="ECO:0000256" key="8">
    <source>
        <dbReference type="ARBA" id="ARBA00022982"/>
    </source>
</evidence>
<dbReference type="AlphaFoldDB" id="A0A2Z3HN06"/>
<dbReference type="GO" id="GO:0004174">
    <property type="term" value="F:electron-transferring-flavoprotein dehydrogenase activity"/>
    <property type="evidence" value="ECO:0007669"/>
    <property type="project" value="UniProtKB-UniRule"/>
</dbReference>
<accession>A0A2Z3HN06</accession>
<dbReference type="PANTHER" id="PTHR10617:SF107">
    <property type="entry name" value="ELECTRON TRANSFER FLAVOPROTEIN-UBIQUINONE OXIDOREDUCTASE, MITOCHONDRIAL"/>
    <property type="match status" value="1"/>
</dbReference>
<dbReference type="RefSeq" id="WP_110450430.1">
    <property type="nucleotide sequence ID" value="NZ_CP029479.1"/>
</dbReference>
<evidence type="ECO:0000256" key="9">
    <source>
        <dbReference type="ARBA" id="ARBA00023002"/>
    </source>
</evidence>
<feature type="domain" description="4Fe-4S ferredoxin-type" evidence="15">
    <location>
        <begin position="517"/>
        <end position="546"/>
    </location>
</feature>
<evidence type="ECO:0000256" key="2">
    <source>
        <dbReference type="ARBA" id="ARBA00002819"/>
    </source>
</evidence>
<dbReference type="Gene3D" id="3.30.9.90">
    <property type="match status" value="1"/>
</dbReference>
<keyword evidence="7 14" id="KW-0274">FAD</keyword>
<dbReference type="Gene3D" id="3.50.50.60">
    <property type="entry name" value="FAD/NAD(P)-binding domain"/>
    <property type="match status" value="1"/>
</dbReference>
<dbReference type="InterPro" id="IPR036188">
    <property type="entry name" value="FAD/NAD-bd_sf"/>
</dbReference>
<proteinExistence type="predicted"/>
<comment type="cofactor">
    <cofactor evidence="1 14">
        <name>FAD</name>
        <dbReference type="ChEBI" id="CHEBI:57692"/>
    </cofactor>
</comment>
<dbReference type="OrthoDB" id="9766632at2"/>
<dbReference type="InterPro" id="IPR049398">
    <property type="entry name" value="ETF-QO/FixC_UQ-bd"/>
</dbReference>
<dbReference type="Pfam" id="PF05187">
    <property type="entry name" value="Fer4_ETF_QO"/>
    <property type="match status" value="1"/>
</dbReference>
<dbReference type="InterPro" id="IPR017896">
    <property type="entry name" value="4Fe4S_Fe-S-bd"/>
</dbReference>
<keyword evidence="6 14" id="KW-0479">Metal-binding</keyword>
<dbReference type="InterPro" id="IPR040156">
    <property type="entry name" value="ETF-QO"/>
</dbReference>
<keyword evidence="11 14" id="KW-0411">Iron-sulfur</keyword>
<comment type="function">
    <text evidence="2 14">Accepts electrons from ETF and reduces ubiquinone.</text>
</comment>
<dbReference type="EMBL" id="CP029479">
    <property type="protein sequence ID" value="AWM77863.1"/>
    <property type="molecule type" value="Genomic_DNA"/>
</dbReference>
<dbReference type="EC" id="1.5.5.1" evidence="14"/>
<keyword evidence="17" id="KW-1185">Reference proteome</keyword>
<evidence type="ECO:0000313" key="17">
    <source>
        <dbReference type="Proteomes" id="UP000247763"/>
    </source>
</evidence>
<dbReference type="SUPFAM" id="SSF51905">
    <property type="entry name" value="FAD/NAD(P)-binding domain"/>
    <property type="match status" value="1"/>
</dbReference>
<dbReference type="Pfam" id="PF21162">
    <property type="entry name" value="ETFQO_UQ-bd"/>
    <property type="match status" value="1"/>
</dbReference>
<dbReference type="InterPro" id="IPR007859">
    <property type="entry name" value="ETF-QO/FixX_C"/>
</dbReference>
<evidence type="ECO:0000313" key="16">
    <source>
        <dbReference type="EMBL" id="AWM77863.1"/>
    </source>
</evidence>
<name>A0A2Z3HN06_9CAUL</name>
<evidence type="ECO:0000256" key="6">
    <source>
        <dbReference type="ARBA" id="ARBA00022723"/>
    </source>
</evidence>
<reference evidence="17" key="1">
    <citation type="submission" date="2018-05" db="EMBL/GenBank/DDBJ databases">
        <title>Genome sequencing of Phenylobacterium sp. HYN0004.</title>
        <authorList>
            <person name="Yi H."/>
            <person name="Baek C."/>
        </authorList>
    </citation>
    <scope>NUCLEOTIDE SEQUENCE [LARGE SCALE GENOMIC DNA]</scope>
    <source>
        <strain evidence="17">HYN0004</strain>
    </source>
</reference>
<evidence type="ECO:0000256" key="4">
    <source>
        <dbReference type="ARBA" id="ARBA00022485"/>
    </source>
</evidence>
<dbReference type="PRINTS" id="PR00411">
    <property type="entry name" value="PNDRDTASEI"/>
</dbReference>
<evidence type="ECO:0000256" key="3">
    <source>
        <dbReference type="ARBA" id="ARBA00022448"/>
    </source>
</evidence>
<evidence type="ECO:0000256" key="7">
    <source>
        <dbReference type="ARBA" id="ARBA00022827"/>
    </source>
</evidence>
<evidence type="ECO:0000256" key="10">
    <source>
        <dbReference type="ARBA" id="ARBA00023004"/>
    </source>
</evidence>
<evidence type="ECO:0000256" key="13">
    <source>
        <dbReference type="ARBA" id="ARBA00052682"/>
    </source>
</evidence>
<dbReference type="SUPFAM" id="SSF54373">
    <property type="entry name" value="FAD-linked reductases, C-terminal domain"/>
    <property type="match status" value="1"/>
</dbReference>
<keyword evidence="3 14" id="KW-0813">Transport</keyword>
<comment type="catalytic activity">
    <reaction evidence="13 14">
        <text>a ubiquinone + reduced [electron-transfer flavoprotein] = a ubiquinol + oxidized [electron-transfer flavoprotein] + H(+)</text>
        <dbReference type="Rhea" id="RHEA:24052"/>
        <dbReference type="Rhea" id="RHEA-COMP:9565"/>
        <dbReference type="Rhea" id="RHEA-COMP:9566"/>
        <dbReference type="Rhea" id="RHEA-COMP:10685"/>
        <dbReference type="Rhea" id="RHEA-COMP:10686"/>
        <dbReference type="ChEBI" id="CHEBI:15378"/>
        <dbReference type="ChEBI" id="CHEBI:16389"/>
        <dbReference type="ChEBI" id="CHEBI:17976"/>
        <dbReference type="ChEBI" id="CHEBI:57692"/>
        <dbReference type="ChEBI" id="CHEBI:58307"/>
        <dbReference type="EC" id="1.5.5.1"/>
    </reaction>
</comment>
<evidence type="ECO:0000256" key="1">
    <source>
        <dbReference type="ARBA" id="ARBA00001974"/>
    </source>
</evidence>
<keyword evidence="8 14" id="KW-0249">Electron transport</keyword>
<evidence type="ECO:0000256" key="11">
    <source>
        <dbReference type="ARBA" id="ARBA00023014"/>
    </source>
</evidence>
<dbReference type="PROSITE" id="PS51379">
    <property type="entry name" value="4FE4S_FER_2"/>
    <property type="match status" value="1"/>
</dbReference>
<evidence type="ECO:0000259" key="15">
    <source>
        <dbReference type="PROSITE" id="PS51379"/>
    </source>
</evidence>
<dbReference type="PANTHER" id="PTHR10617">
    <property type="entry name" value="ELECTRON TRANSFER FLAVOPROTEIN-UBIQUINONE OXIDOREDUCTASE"/>
    <property type="match status" value="1"/>
</dbReference>
<dbReference type="Proteomes" id="UP000247763">
    <property type="component" value="Chromosome"/>
</dbReference>
<evidence type="ECO:0000256" key="14">
    <source>
        <dbReference type="RuleBase" id="RU366068"/>
    </source>
</evidence>
<dbReference type="Pfam" id="PF13450">
    <property type="entry name" value="NAD_binding_8"/>
    <property type="match status" value="1"/>
</dbReference>